<protein>
    <submittedName>
        <fullName evidence="1">Uncharacterized protein</fullName>
    </submittedName>
</protein>
<evidence type="ECO:0000313" key="2">
    <source>
        <dbReference type="Proteomes" id="UP000478052"/>
    </source>
</evidence>
<dbReference type="OrthoDB" id="7971529at2759"/>
<dbReference type="Proteomes" id="UP000478052">
    <property type="component" value="Unassembled WGS sequence"/>
</dbReference>
<comment type="caution">
    <text evidence="1">The sequence shown here is derived from an EMBL/GenBank/DDBJ whole genome shotgun (WGS) entry which is preliminary data.</text>
</comment>
<keyword evidence="2" id="KW-1185">Reference proteome</keyword>
<organism evidence="1 2">
    <name type="scientific">Aphis craccivora</name>
    <name type="common">Cowpea aphid</name>
    <dbReference type="NCBI Taxonomy" id="307492"/>
    <lineage>
        <taxon>Eukaryota</taxon>
        <taxon>Metazoa</taxon>
        <taxon>Ecdysozoa</taxon>
        <taxon>Arthropoda</taxon>
        <taxon>Hexapoda</taxon>
        <taxon>Insecta</taxon>
        <taxon>Pterygota</taxon>
        <taxon>Neoptera</taxon>
        <taxon>Paraneoptera</taxon>
        <taxon>Hemiptera</taxon>
        <taxon>Sternorrhyncha</taxon>
        <taxon>Aphidomorpha</taxon>
        <taxon>Aphidoidea</taxon>
        <taxon>Aphididae</taxon>
        <taxon>Aphidini</taxon>
        <taxon>Aphis</taxon>
        <taxon>Aphis</taxon>
    </lineage>
</organism>
<dbReference type="AlphaFoldDB" id="A0A6G0VSX7"/>
<proteinExistence type="predicted"/>
<sequence>MNHLIEKLENKRDDLFLTSDMEEMLDNEEITRKKFTDICTSFYNLCINYLKDWTASNQHIPELNSL</sequence>
<name>A0A6G0VSX7_APHCR</name>
<dbReference type="EMBL" id="VUJU01012585">
    <property type="protein sequence ID" value="KAF0707320.1"/>
    <property type="molecule type" value="Genomic_DNA"/>
</dbReference>
<feature type="non-terminal residue" evidence="1">
    <location>
        <position position="66"/>
    </location>
</feature>
<gene>
    <name evidence="1" type="ORF">FWK35_00034950</name>
</gene>
<evidence type="ECO:0000313" key="1">
    <source>
        <dbReference type="EMBL" id="KAF0707320.1"/>
    </source>
</evidence>
<reference evidence="1 2" key="1">
    <citation type="submission" date="2019-08" db="EMBL/GenBank/DDBJ databases">
        <title>Whole genome of Aphis craccivora.</title>
        <authorList>
            <person name="Voronova N.V."/>
            <person name="Shulinski R.S."/>
            <person name="Bandarenka Y.V."/>
            <person name="Zhorov D.G."/>
            <person name="Warner D."/>
        </authorList>
    </citation>
    <scope>NUCLEOTIDE SEQUENCE [LARGE SCALE GENOMIC DNA]</scope>
    <source>
        <strain evidence="1">180601</strain>
        <tissue evidence="1">Whole Body</tissue>
    </source>
</reference>
<accession>A0A6G0VSX7</accession>